<reference evidence="2 3" key="1">
    <citation type="submission" date="2019-03" db="EMBL/GenBank/DDBJ databases">
        <title>Sequencing the genomes of 1000 actinobacteria strains.</title>
        <authorList>
            <person name="Klenk H.-P."/>
        </authorList>
    </citation>
    <scope>NUCLEOTIDE SEQUENCE [LARGE SCALE GENOMIC DNA]</scope>
    <source>
        <strain evidence="2 3">DSM 43805</strain>
    </source>
</reference>
<evidence type="ECO:0000256" key="1">
    <source>
        <dbReference type="SAM" id="MobiDB-lite"/>
    </source>
</evidence>
<protein>
    <submittedName>
        <fullName evidence="2">Uncharacterized protein</fullName>
    </submittedName>
</protein>
<evidence type="ECO:0000313" key="2">
    <source>
        <dbReference type="EMBL" id="TDO38397.1"/>
    </source>
</evidence>
<accession>A0A4R6JQW9</accession>
<name>A0A4R6JQW9_9ACTN</name>
<dbReference type="Proteomes" id="UP000294901">
    <property type="component" value="Unassembled WGS sequence"/>
</dbReference>
<comment type="caution">
    <text evidence="2">The sequence shown here is derived from an EMBL/GenBank/DDBJ whole genome shotgun (WGS) entry which is preliminary data.</text>
</comment>
<dbReference type="AlphaFoldDB" id="A0A4R6JQW9"/>
<proteinExistence type="predicted"/>
<feature type="region of interest" description="Disordered" evidence="1">
    <location>
        <begin position="22"/>
        <end position="51"/>
    </location>
</feature>
<organism evidence="2 3">
    <name type="scientific">Paractinoplanes brasiliensis</name>
    <dbReference type="NCBI Taxonomy" id="52695"/>
    <lineage>
        <taxon>Bacteria</taxon>
        <taxon>Bacillati</taxon>
        <taxon>Actinomycetota</taxon>
        <taxon>Actinomycetes</taxon>
        <taxon>Micromonosporales</taxon>
        <taxon>Micromonosporaceae</taxon>
        <taxon>Paractinoplanes</taxon>
    </lineage>
</organism>
<sequence>MSAQRVPNTITDRQMAELRRRAEKVAPPLFSTEATRRRLAASAQQRKADLS</sequence>
<dbReference type="EMBL" id="SNWR01000001">
    <property type="protein sequence ID" value="TDO38397.1"/>
    <property type="molecule type" value="Genomic_DNA"/>
</dbReference>
<keyword evidence="3" id="KW-1185">Reference proteome</keyword>
<gene>
    <name evidence="2" type="ORF">C8E87_2050</name>
</gene>
<dbReference type="RefSeq" id="WP_166660994.1">
    <property type="nucleotide sequence ID" value="NZ_BOMD01000022.1"/>
</dbReference>
<evidence type="ECO:0000313" key="3">
    <source>
        <dbReference type="Proteomes" id="UP000294901"/>
    </source>
</evidence>